<dbReference type="EMBL" id="CT868284">
    <property type="protein sequence ID" value="CAK77691.1"/>
    <property type="molecule type" value="Genomic_DNA"/>
</dbReference>
<keyword evidence="3" id="KW-1185">Reference proteome</keyword>
<evidence type="ECO:0000256" key="1">
    <source>
        <dbReference type="SAM" id="SignalP"/>
    </source>
</evidence>
<gene>
    <name evidence="2" type="ORF">GSPATT00039244001</name>
</gene>
<dbReference type="Pfam" id="PF01508">
    <property type="entry name" value="Paramecium_SA"/>
    <property type="match status" value="4"/>
</dbReference>
<sequence length="1054" mass="111786">MKNLILICLLAMVLAQQVQFTNRCNDCGQLKSQNDCEQEVTVTGACEWVAASETTPAKCQKKTTIDPVASFKPYCEIVDKPETNCAKTFGCAYADSKCTHFTGCPAYVKTTTTDCQAISYFCVSDGNSCIEAKECKVYKQQQCESTPSISGILKCKWDTTAGNCRDYACSEDDITLNTDAKCSSWLAGCVKKDQGCVNAPRTACASYTGDDAAYQSYIGSDGNYKLATGTTNCKAKECANAPTSLASDDDCKAYQKGCITTGKGCVLATTKPLCSTYSGDNTACVGYLGSDGVCEGDAGGSKCRARKCDNGSFNTDDLCKQYQNSSRTNGKACQLPPTCAGYIGTDGYCKGTSTTTEAACAPKVCDEAPDTTTTDDACAKYQVGCVTTGKGCVTKSNLKSCTTYEGDTTSYQSRVGTEGKCTWKSGTKFVARDCASAASNVNTNPLCANYFTNCVTAGSGCVSYTTCDFTVKQQSCEGTNNCSWQPICTIIHNAVIIRKNQFVQQIKPELKHKMEQMIKEMQNSFMQQENVVDLACSDLTGDYYNTYANCAADLSSCISNRVDACITKYDCGKRLGTQSTCLNYPGYCTNVASATDTTPCVQRKCADNTDAQDNATCATFLPGCISSGKGCVDYNTLCTSMKGTQENCNKLFSFKTGSSTNFTTQQCYNSASATDSDFCKVKICKLAEIQTDGSCGSFLDGCVYNAGDTTCASYTGVAAFCESAIVGTNSTKYCFGTATSGACKMRECTDNTSATKDEDCEAFLAGCIAKNEGGCIARSARLCPVQNGTVSTCPNFSGGLQVGSDWTKIGCTKYDTCVDRQCADKTSPQQASDCTNYKSTCRFKQAGSVCIDAGLCSSYSTPDAATTNQQKFGYCTTVKDSSGYVCGWASGTKCAARTCDQFLSTFNTSLTCVTYLQQGVSSAVADTCKLAGTFCYLPNILDCTYAFPSGIDTDAKKLTQCQKYVNSSGSGDATCTQQNTCEKVVSQTSAQTCNDILGYKKGICQKASNTGCLSTVAACTSYTLDSSSSDANKKATCESLKVVNNVSNFGAGTA</sequence>
<feature type="chain" id="PRO_5012022627" evidence="1">
    <location>
        <begin position="16"/>
        <end position="1054"/>
    </location>
</feature>
<dbReference type="RefSeq" id="XP_001445088.1">
    <property type="nucleotide sequence ID" value="XM_001445051.1"/>
</dbReference>
<keyword evidence="1" id="KW-0732">Signal</keyword>
<name>A0D3S4_PARTE</name>
<proteinExistence type="predicted"/>
<dbReference type="HOGENOM" id="CLU_290445_0_0_1"/>
<feature type="non-terminal residue" evidence="2">
    <location>
        <position position="1054"/>
    </location>
</feature>
<accession>A0D3S4</accession>
<evidence type="ECO:0000313" key="2">
    <source>
        <dbReference type="EMBL" id="CAK77691.1"/>
    </source>
</evidence>
<dbReference type="OrthoDB" id="316494at2759"/>
<organism evidence="2 3">
    <name type="scientific">Paramecium tetraurelia</name>
    <dbReference type="NCBI Taxonomy" id="5888"/>
    <lineage>
        <taxon>Eukaryota</taxon>
        <taxon>Sar</taxon>
        <taxon>Alveolata</taxon>
        <taxon>Ciliophora</taxon>
        <taxon>Intramacronucleata</taxon>
        <taxon>Oligohymenophorea</taxon>
        <taxon>Peniculida</taxon>
        <taxon>Parameciidae</taxon>
        <taxon>Paramecium</taxon>
    </lineage>
</organism>
<dbReference type="GeneID" id="5030873"/>
<dbReference type="Proteomes" id="UP000000600">
    <property type="component" value="Unassembled WGS sequence"/>
</dbReference>
<dbReference type="InParanoid" id="A0D3S4"/>
<dbReference type="KEGG" id="ptm:GSPATT00039244001"/>
<dbReference type="InterPro" id="IPR002895">
    <property type="entry name" value="Paramecium_SA"/>
</dbReference>
<reference evidence="2 3" key="1">
    <citation type="journal article" date="2006" name="Nature">
        <title>Global trends of whole-genome duplications revealed by the ciliate Paramecium tetraurelia.</title>
        <authorList>
            <consortium name="Genoscope"/>
            <person name="Aury J.-M."/>
            <person name="Jaillon O."/>
            <person name="Duret L."/>
            <person name="Noel B."/>
            <person name="Jubin C."/>
            <person name="Porcel B.M."/>
            <person name="Segurens B."/>
            <person name="Daubin V."/>
            <person name="Anthouard V."/>
            <person name="Aiach N."/>
            <person name="Arnaiz O."/>
            <person name="Billaut A."/>
            <person name="Beisson J."/>
            <person name="Blanc I."/>
            <person name="Bouhouche K."/>
            <person name="Camara F."/>
            <person name="Duharcourt S."/>
            <person name="Guigo R."/>
            <person name="Gogendeau D."/>
            <person name="Katinka M."/>
            <person name="Keller A.-M."/>
            <person name="Kissmehl R."/>
            <person name="Klotz C."/>
            <person name="Koll F."/>
            <person name="Le Moue A."/>
            <person name="Lepere C."/>
            <person name="Malinsky S."/>
            <person name="Nowacki M."/>
            <person name="Nowak J.K."/>
            <person name="Plattner H."/>
            <person name="Poulain J."/>
            <person name="Ruiz F."/>
            <person name="Serrano V."/>
            <person name="Zagulski M."/>
            <person name="Dessen P."/>
            <person name="Betermier M."/>
            <person name="Weissenbach J."/>
            <person name="Scarpelli C."/>
            <person name="Schachter V."/>
            <person name="Sperling L."/>
            <person name="Meyer E."/>
            <person name="Cohen J."/>
            <person name="Wincker P."/>
        </authorList>
    </citation>
    <scope>NUCLEOTIDE SEQUENCE [LARGE SCALE GENOMIC DNA]</scope>
    <source>
        <strain evidence="2 3">Stock d4-2</strain>
    </source>
</reference>
<protein>
    <submittedName>
        <fullName evidence="2">Uncharacterized protein</fullName>
    </submittedName>
</protein>
<dbReference type="OMA" id="DCESEIT"/>
<dbReference type="SMART" id="SM00639">
    <property type="entry name" value="PSA"/>
    <property type="match status" value="11"/>
</dbReference>
<dbReference type="AlphaFoldDB" id="A0D3S4"/>
<feature type="signal peptide" evidence="1">
    <location>
        <begin position="1"/>
        <end position="15"/>
    </location>
</feature>
<evidence type="ECO:0000313" key="3">
    <source>
        <dbReference type="Proteomes" id="UP000000600"/>
    </source>
</evidence>